<feature type="binding site" evidence="7">
    <location>
        <position position="97"/>
    </location>
    <ligand>
        <name>Fe cation</name>
        <dbReference type="ChEBI" id="CHEBI:24875"/>
    </ligand>
</feature>
<dbReference type="AlphaFoldDB" id="A0A2S9GVY7"/>
<dbReference type="GO" id="GO:0005506">
    <property type="term" value="F:iron ion binding"/>
    <property type="evidence" value="ECO:0007669"/>
    <property type="project" value="UniProtKB-UniRule"/>
</dbReference>
<dbReference type="Pfam" id="PF18331">
    <property type="entry name" value="PKHD_C"/>
    <property type="match status" value="1"/>
</dbReference>
<evidence type="ECO:0000256" key="6">
    <source>
        <dbReference type="ARBA" id="ARBA00023004"/>
    </source>
</evidence>
<dbReference type="GO" id="GO:0006974">
    <property type="term" value="P:DNA damage response"/>
    <property type="evidence" value="ECO:0007669"/>
    <property type="project" value="TreeGrafter"/>
</dbReference>
<protein>
    <submittedName>
        <fullName evidence="9">Putative iron-regulated protein</fullName>
    </submittedName>
</protein>
<dbReference type="SMART" id="SM00702">
    <property type="entry name" value="P4Hc"/>
    <property type="match status" value="1"/>
</dbReference>
<dbReference type="Gene3D" id="4.10.860.20">
    <property type="entry name" value="Rabenosyn, Rab binding domain"/>
    <property type="match status" value="1"/>
</dbReference>
<dbReference type="GO" id="GO:0031418">
    <property type="term" value="F:L-ascorbic acid binding"/>
    <property type="evidence" value="ECO:0007669"/>
    <property type="project" value="UniProtKB-KW"/>
</dbReference>
<comment type="cofactor">
    <cofactor evidence="1 7">
        <name>L-ascorbate</name>
        <dbReference type="ChEBI" id="CHEBI:38290"/>
    </cofactor>
</comment>
<dbReference type="PANTHER" id="PTHR41536">
    <property type="entry name" value="PKHD-TYPE HYDROXYLASE YBIX"/>
    <property type="match status" value="1"/>
</dbReference>
<keyword evidence="2 7" id="KW-0479">Metal-binding</keyword>
<evidence type="ECO:0000256" key="7">
    <source>
        <dbReference type="HAMAP-Rule" id="MF_00657"/>
    </source>
</evidence>
<dbReference type="Pfam" id="PF13640">
    <property type="entry name" value="2OG-FeII_Oxy_3"/>
    <property type="match status" value="1"/>
</dbReference>
<dbReference type="RefSeq" id="WP_105533176.1">
    <property type="nucleotide sequence ID" value="NZ_PUGF01000018.1"/>
</dbReference>
<evidence type="ECO:0000256" key="1">
    <source>
        <dbReference type="ARBA" id="ARBA00001961"/>
    </source>
</evidence>
<keyword evidence="5 7" id="KW-0560">Oxidoreductase</keyword>
<dbReference type="NCBIfam" id="NF003975">
    <property type="entry name" value="PRK05467.1-4"/>
    <property type="match status" value="1"/>
</dbReference>
<evidence type="ECO:0000256" key="5">
    <source>
        <dbReference type="ARBA" id="ARBA00023002"/>
    </source>
</evidence>
<organism evidence="9 10">
    <name type="scientific">Solimicrobium silvestre</name>
    <dbReference type="NCBI Taxonomy" id="2099400"/>
    <lineage>
        <taxon>Bacteria</taxon>
        <taxon>Pseudomonadati</taxon>
        <taxon>Pseudomonadota</taxon>
        <taxon>Betaproteobacteria</taxon>
        <taxon>Burkholderiales</taxon>
        <taxon>Oxalobacteraceae</taxon>
        <taxon>Solimicrobium</taxon>
    </lineage>
</organism>
<dbReference type="GO" id="GO:0006879">
    <property type="term" value="P:intracellular iron ion homeostasis"/>
    <property type="evidence" value="ECO:0007669"/>
    <property type="project" value="TreeGrafter"/>
</dbReference>
<dbReference type="NCBIfam" id="NF003974">
    <property type="entry name" value="PRK05467.1-3"/>
    <property type="match status" value="1"/>
</dbReference>
<dbReference type="InterPro" id="IPR041097">
    <property type="entry name" value="PKHD_C"/>
</dbReference>
<accession>A0A2S9GVY7</accession>
<feature type="binding site" evidence="7">
    <location>
        <position position="99"/>
    </location>
    <ligand>
        <name>Fe cation</name>
        <dbReference type="ChEBI" id="CHEBI:24875"/>
    </ligand>
</feature>
<name>A0A2S9GVY7_9BURK</name>
<evidence type="ECO:0000256" key="3">
    <source>
        <dbReference type="ARBA" id="ARBA00022896"/>
    </source>
</evidence>
<dbReference type="InterPro" id="IPR005123">
    <property type="entry name" value="Oxoglu/Fe-dep_dioxygenase_dom"/>
</dbReference>
<dbReference type="OrthoDB" id="9812472at2"/>
<feature type="binding site" evidence="7">
    <location>
        <position position="169"/>
    </location>
    <ligand>
        <name>2-oxoglutarate</name>
        <dbReference type="ChEBI" id="CHEBI:16810"/>
    </ligand>
</feature>
<dbReference type="InterPro" id="IPR023550">
    <property type="entry name" value="PKHD_hydroxylase"/>
</dbReference>
<dbReference type="HAMAP" id="MF_00657">
    <property type="entry name" value="Hydroxyl_YbiX"/>
    <property type="match status" value="1"/>
</dbReference>
<gene>
    <name evidence="9" type="ORF">S2091_3427</name>
</gene>
<dbReference type="PANTHER" id="PTHR41536:SF1">
    <property type="entry name" value="PKHD-TYPE HYDROXYLASE YBIX"/>
    <property type="match status" value="1"/>
</dbReference>
<dbReference type="Gene3D" id="2.60.120.620">
    <property type="entry name" value="q2cbj1_9rhob like domain"/>
    <property type="match status" value="1"/>
</dbReference>
<feature type="binding site" evidence="7">
    <location>
        <position position="159"/>
    </location>
    <ligand>
        <name>Fe cation</name>
        <dbReference type="ChEBI" id="CHEBI:24875"/>
    </ligand>
</feature>
<comment type="caution">
    <text evidence="9">The sequence shown here is derived from an EMBL/GenBank/DDBJ whole genome shotgun (WGS) entry which is preliminary data.</text>
</comment>
<keyword evidence="6 7" id="KW-0408">Iron</keyword>
<evidence type="ECO:0000313" key="10">
    <source>
        <dbReference type="Proteomes" id="UP000237839"/>
    </source>
</evidence>
<dbReference type="GO" id="GO:0016706">
    <property type="term" value="F:2-oxoglutarate-dependent dioxygenase activity"/>
    <property type="evidence" value="ECO:0007669"/>
    <property type="project" value="UniProtKB-UniRule"/>
</dbReference>
<comment type="cofactor">
    <cofactor evidence="7">
        <name>Fe(2+)</name>
        <dbReference type="ChEBI" id="CHEBI:29033"/>
    </cofactor>
    <text evidence="7">Binds 1 Fe(2+) ion per subunit.</text>
</comment>
<reference evidence="9 10" key="1">
    <citation type="submission" date="2018-02" db="EMBL/GenBank/DDBJ databases">
        <title>Solimicrobium silvestre gen. nov., sp. nov., isolated from alpine forest soil.</title>
        <authorList>
            <person name="Margesin R."/>
            <person name="Albuquerque L."/>
            <person name="Zhang D.-C."/>
            <person name="Froufe H.J.C."/>
            <person name="Severino R."/>
            <person name="Roxo I."/>
            <person name="Egas C."/>
            <person name="Da Costa M.S."/>
        </authorList>
    </citation>
    <scope>NUCLEOTIDE SEQUENCE [LARGE SCALE GENOMIC DNA]</scope>
    <source>
        <strain evidence="9 10">S20-91</strain>
    </source>
</reference>
<dbReference type="PROSITE" id="PS51471">
    <property type="entry name" value="FE2OG_OXY"/>
    <property type="match status" value="1"/>
</dbReference>
<keyword evidence="4 7" id="KW-0223">Dioxygenase</keyword>
<evidence type="ECO:0000256" key="4">
    <source>
        <dbReference type="ARBA" id="ARBA00022964"/>
    </source>
</evidence>
<dbReference type="Proteomes" id="UP000237839">
    <property type="component" value="Unassembled WGS sequence"/>
</dbReference>
<proteinExistence type="inferred from homology"/>
<keyword evidence="10" id="KW-1185">Reference proteome</keyword>
<sequence length="227" mass="25536">MLLQLKQILLPEEVTQARTILAHAPWGDGRVTSGAQAAQVKNNSQLPEQCDAAQALQKLVLQGLKRNSAFFSAALPKHISPPLFNHYGGSANNFGDHVDSSVRYLHNGERVRTDISCTLFLSEPHDYCGGELVIADGYRDERIKLAAGDLILYSADRIHRVEAVTEGQRYAGFFWIESMVRQEDQRRMLYAMDTHLINLREQMGETHSAVIGLTSTYHNLLRMWVDT</sequence>
<evidence type="ECO:0000259" key="8">
    <source>
        <dbReference type="PROSITE" id="PS51471"/>
    </source>
</evidence>
<evidence type="ECO:0000313" key="9">
    <source>
        <dbReference type="EMBL" id="PRC91871.1"/>
    </source>
</evidence>
<dbReference type="EMBL" id="PUGF01000018">
    <property type="protein sequence ID" value="PRC91871.1"/>
    <property type="molecule type" value="Genomic_DNA"/>
</dbReference>
<evidence type="ECO:0000256" key="2">
    <source>
        <dbReference type="ARBA" id="ARBA00022723"/>
    </source>
</evidence>
<dbReference type="InterPro" id="IPR006620">
    <property type="entry name" value="Pro_4_hyd_alph"/>
</dbReference>
<keyword evidence="3 7" id="KW-0847">Vitamin C</keyword>
<feature type="domain" description="Fe2OG dioxygenase" evidence="8">
    <location>
        <begin position="78"/>
        <end position="178"/>
    </location>
</feature>
<dbReference type="InterPro" id="IPR044862">
    <property type="entry name" value="Pro_4_hyd_alph_FE2OG_OXY"/>
</dbReference>